<evidence type="ECO:0000313" key="4">
    <source>
        <dbReference type="Proteomes" id="UP000316079"/>
    </source>
</evidence>
<protein>
    <recommendedName>
        <fullName evidence="2">Serine/threonine-protein kinase WNK CCTL2 domain-containing protein</fullName>
    </recommendedName>
</protein>
<name>A0A553QG38_9TELE</name>
<proteinExistence type="predicted"/>
<feature type="compositionally biased region" description="Basic and acidic residues" evidence="1">
    <location>
        <begin position="16"/>
        <end position="25"/>
    </location>
</feature>
<dbReference type="Pfam" id="PF24889">
    <property type="entry name" value="CCTL2_WNK"/>
    <property type="match status" value="1"/>
</dbReference>
<evidence type="ECO:0000259" key="2">
    <source>
        <dbReference type="Pfam" id="PF24889"/>
    </source>
</evidence>
<comment type="caution">
    <text evidence="3">The sequence shown here is derived from an EMBL/GenBank/DDBJ whole genome shotgun (WGS) entry which is preliminary data.</text>
</comment>
<dbReference type="InterPro" id="IPR056865">
    <property type="entry name" value="CCTL2_WNK"/>
</dbReference>
<sequence>MISYASDVTSGLSDGYEGHSERDRKLAARRSAGKLFRRRARSRLRITGLSDKVDRVVECQLQTHNDKMVTFKFDLDGDNADDIAAVMEQVELIRMPGQLTWKRPGTDPHLVPILASTCLLGINAFELETVSEFLAKYRSVTGKLILLPPVPSSRPLKVHNEFILPSEKEGFIHRIGDIIKRAEAMLKESLGDGESYGGVRSALANAVGPLSASQVSICSFRLFMHCSC</sequence>
<dbReference type="AlphaFoldDB" id="A0A553QG38"/>
<organism evidence="3 4">
    <name type="scientific">Danionella cerebrum</name>
    <dbReference type="NCBI Taxonomy" id="2873325"/>
    <lineage>
        <taxon>Eukaryota</taxon>
        <taxon>Metazoa</taxon>
        <taxon>Chordata</taxon>
        <taxon>Craniata</taxon>
        <taxon>Vertebrata</taxon>
        <taxon>Euteleostomi</taxon>
        <taxon>Actinopterygii</taxon>
        <taxon>Neopterygii</taxon>
        <taxon>Teleostei</taxon>
        <taxon>Ostariophysi</taxon>
        <taxon>Cypriniformes</taxon>
        <taxon>Danionidae</taxon>
        <taxon>Danioninae</taxon>
        <taxon>Danionella</taxon>
    </lineage>
</organism>
<feature type="compositionally biased region" description="Polar residues" evidence="1">
    <location>
        <begin position="1"/>
        <end position="12"/>
    </location>
</feature>
<evidence type="ECO:0000313" key="3">
    <source>
        <dbReference type="EMBL" id="TRY88883.1"/>
    </source>
</evidence>
<dbReference type="OrthoDB" id="4062651at2759"/>
<reference evidence="3 4" key="1">
    <citation type="journal article" date="2019" name="Sci. Data">
        <title>Hybrid genome assembly and annotation of Danionella translucida.</title>
        <authorList>
            <person name="Kadobianskyi M."/>
            <person name="Schulze L."/>
            <person name="Schuelke M."/>
            <person name="Judkewitz B."/>
        </authorList>
    </citation>
    <scope>NUCLEOTIDE SEQUENCE [LARGE SCALE GENOMIC DNA]</scope>
    <source>
        <strain evidence="3 4">Bolton</strain>
    </source>
</reference>
<feature type="domain" description="Serine/threonine-protein kinase WNK CCTL2" evidence="2">
    <location>
        <begin position="43"/>
        <end position="93"/>
    </location>
</feature>
<dbReference type="Proteomes" id="UP000316079">
    <property type="component" value="Unassembled WGS sequence"/>
</dbReference>
<dbReference type="STRING" id="623744.A0A553QG38"/>
<gene>
    <name evidence="3" type="ORF">DNTS_021981</name>
</gene>
<evidence type="ECO:0000256" key="1">
    <source>
        <dbReference type="SAM" id="MobiDB-lite"/>
    </source>
</evidence>
<accession>A0A553QG38</accession>
<dbReference type="EMBL" id="SRMA01026017">
    <property type="protein sequence ID" value="TRY88883.1"/>
    <property type="molecule type" value="Genomic_DNA"/>
</dbReference>
<feature type="region of interest" description="Disordered" evidence="1">
    <location>
        <begin position="1"/>
        <end position="25"/>
    </location>
</feature>
<dbReference type="Gene3D" id="3.10.20.90">
    <property type="entry name" value="Phosphatidylinositol 3-kinase Catalytic Subunit, Chain A, domain 1"/>
    <property type="match status" value="1"/>
</dbReference>
<keyword evidence="4" id="KW-1185">Reference proteome</keyword>